<evidence type="ECO:0000313" key="8">
    <source>
        <dbReference type="EMBL" id="CAD8620422.1"/>
    </source>
</evidence>
<feature type="transmembrane region" description="Helical" evidence="6">
    <location>
        <begin position="94"/>
        <end position="116"/>
    </location>
</feature>
<feature type="transmembrane region" description="Helical" evidence="6">
    <location>
        <begin position="289"/>
        <end position="309"/>
    </location>
</feature>
<keyword evidence="4 6" id="KW-0472">Membrane</keyword>
<keyword evidence="3 6" id="KW-1133">Transmembrane helix</keyword>
<feature type="transmembrane region" description="Helical" evidence="6">
    <location>
        <begin position="27"/>
        <end position="50"/>
    </location>
</feature>
<feature type="transmembrane region" description="Helical" evidence="6">
    <location>
        <begin position="266"/>
        <end position="283"/>
    </location>
</feature>
<proteinExistence type="predicted"/>
<comment type="subcellular location">
    <subcellularLocation>
        <location evidence="1">Membrane</location>
        <topology evidence="1">Multi-pass membrane protein</topology>
    </subcellularLocation>
</comment>
<name>A0A7S0QAW9_9EUKA</name>
<sequence length="388" mass="41230">MGAHWQTTIYAVANISCSVSLVLVNKIVFAAGFAFPMTLTCLHFGFTVIFYRTLSAFRLYDPKVFPTAEAFKMAAAGVGSIGFMNISLNLNSVGFYQITKLAIVPCTLVAQAYLFNVTVSRKVKLALAILLLGLGMATVTDVQLNAPGVLLGVLAVLTTTIFQLWQGSKQKEYELSATQLQAAVSFWQALQSLSAAVALENLCVQIPAQDGSSTLCSTAVGYVSDPSTRPGTLWLVMLTCFIALGTNFSSFGLIGRTSAITFQVIGHAKTCFVLAGGFLLWPLADSTQLINNVIGVSTAMVGCILYGHIKMAEASQRRDIIDRVCPLFLSPARYEPLPTGDEGPTKPIRPPTGDGPVRRSVSLASEGTNEAGDSLSLGAPPSEAGRRA</sequence>
<feature type="domain" description="Sugar phosphate transporter" evidence="7">
    <location>
        <begin position="17"/>
        <end position="306"/>
    </location>
</feature>
<accession>A0A7S0QAW9</accession>
<gene>
    <name evidence="8" type="ORF">CPEL01642_LOCUS23805</name>
</gene>
<dbReference type="InterPro" id="IPR050186">
    <property type="entry name" value="TPT_transporter"/>
</dbReference>
<keyword evidence="2 6" id="KW-0812">Transmembrane</keyword>
<dbReference type="AlphaFoldDB" id="A0A7S0QAW9"/>
<dbReference type="Pfam" id="PF03151">
    <property type="entry name" value="TPT"/>
    <property type="match status" value="1"/>
</dbReference>
<dbReference type="PANTHER" id="PTHR11132">
    <property type="entry name" value="SOLUTE CARRIER FAMILY 35"/>
    <property type="match status" value="1"/>
</dbReference>
<feature type="transmembrane region" description="Helical" evidence="6">
    <location>
        <begin position="146"/>
        <end position="165"/>
    </location>
</feature>
<evidence type="ECO:0000256" key="6">
    <source>
        <dbReference type="SAM" id="Phobius"/>
    </source>
</evidence>
<evidence type="ECO:0000256" key="1">
    <source>
        <dbReference type="ARBA" id="ARBA00004141"/>
    </source>
</evidence>
<dbReference type="InterPro" id="IPR004853">
    <property type="entry name" value="Sugar_P_trans_dom"/>
</dbReference>
<evidence type="ECO:0000256" key="4">
    <source>
        <dbReference type="ARBA" id="ARBA00023136"/>
    </source>
</evidence>
<dbReference type="GO" id="GO:0016020">
    <property type="term" value="C:membrane"/>
    <property type="evidence" value="ECO:0007669"/>
    <property type="project" value="UniProtKB-SubCell"/>
</dbReference>
<dbReference type="EMBL" id="HBEY01049564">
    <property type="protein sequence ID" value="CAD8620422.1"/>
    <property type="molecule type" value="Transcribed_RNA"/>
</dbReference>
<evidence type="ECO:0000256" key="3">
    <source>
        <dbReference type="ARBA" id="ARBA00022989"/>
    </source>
</evidence>
<feature type="region of interest" description="Disordered" evidence="5">
    <location>
        <begin position="336"/>
        <end position="388"/>
    </location>
</feature>
<evidence type="ECO:0000256" key="2">
    <source>
        <dbReference type="ARBA" id="ARBA00022692"/>
    </source>
</evidence>
<feature type="transmembrane region" description="Helical" evidence="6">
    <location>
        <begin position="233"/>
        <end position="254"/>
    </location>
</feature>
<reference evidence="8" key="1">
    <citation type="submission" date="2021-01" db="EMBL/GenBank/DDBJ databases">
        <authorList>
            <person name="Corre E."/>
            <person name="Pelletier E."/>
            <person name="Niang G."/>
            <person name="Scheremetjew M."/>
            <person name="Finn R."/>
            <person name="Kale V."/>
            <person name="Holt S."/>
            <person name="Cochrane G."/>
            <person name="Meng A."/>
            <person name="Brown T."/>
            <person name="Cohen L."/>
        </authorList>
    </citation>
    <scope>NUCLEOTIDE SEQUENCE</scope>
    <source>
        <strain evidence="8">PLY182g</strain>
    </source>
</reference>
<protein>
    <recommendedName>
        <fullName evidence="7">Sugar phosphate transporter domain-containing protein</fullName>
    </recommendedName>
</protein>
<evidence type="ECO:0000256" key="5">
    <source>
        <dbReference type="SAM" id="MobiDB-lite"/>
    </source>
</evidence>
<evidence type="ECO:0000259" key="7">
    <source>
        <dbReference type="Pfam" id="PF03151"/>
    </source>
</evidence>
<organism evidence="8">
    <name type="scientific">Coccolithus braarudii</name>
    <dbReference type="NCBI Taxonomy" id="221442"/>
    <lineage>
        <taxon>Eukaryota</taxon>
        <taxon>Haptista</taxon>
        <taxon>Haptophyta</taxon>
        <taxon>Prymnesiophyceae</taxon>
        <taxon>Coccolithales</taxon>
        <taxon>Coccolithaceae</taxon>
        <taxon>Coccolithus</taxon>
    </lineage>
</organism>